<proteinExistence type="predicted"/>
<keyword evidence="3" id="KW-1185">Reference proteome</keyword>
<accession>A0A225DME8</accession>
<organism evidence="2 3">
    <name type="scientific">Fimbriiglobus ruber</name>
    <dbReference type="NCBI Taxonomy" id="1908690"/>
    <lineage>
        <taxon>Bacteria</taxon>
        <taxon>Pseudomonadati</taxon>
        <taxon>Planctomycetota</taxon>
        <taxon>Planctomycetia</taxon>
        <taxon>Gemmatales</taxon>
        <taxon>Gemmataceae</taxon>
        <taxon>Fimbriiglobus</taxon>
    </lineage>
</organism>
<feature type="compositionally biased region" description="Polar residues" evidence="1">
    <location>
        <begin position="136"/>
        <end position="146"/>
    </location>
</feature>
<feature type="region of interest" description="Disordered" evidence="1">
    <location>
        <begin position="120"/>
        <end position="146"/>
    </location>
</feature>
<sequence>MTFSIPLTLAMATCAVPSDADAPGHPDRTLDDLCATSRDQLQALVNAFLSEPITPARTQQFEHDIQLALRALGRVVVHYSYNRVEPAAVANQPRHAHFERERYTRVRGKTPQHVWTVFGNWSSGGSATGRPRRASRCSSRGPTGSG</sequence>
<evidence type="ECO:0000313" key="3">
    <source>
        <dbReference type="Proteomes" id="UP000214646"/>
    </source>
</evidence>
<dbReference type="Proteomes" id="UP000214646">
    <property type="component" value="Unassembled WGS sequence"/>
</dbReference>
<reference evidence="3" key="1">
    <citation type="submission" date="2017-06" db="EMBL/GenBank/DDBJ databases">
        <title>Genome analysis of Fimbriiglobus ruber SP5, the first member of the order Planctomycetales with confirmed chitinolytic capability.</title>
        <authorList>
            <person name="Ravin N.V."/>
            <person name="Rakitin A.L."/>
            <person name="Ivanova A.A."/>
            <person name="Beletsky A.V."/>
            <person name="Kulichevskaya I.S."/>
            <person name="Mardanov A.V."/>
            <person name="Dedysh S.N."/>
        </authorList>
    </citation>
    <scope>NUCLEOTIDE SEQUENCE [LARGE SCALE GENOMIC DNA]</scope>
    <source>
        <strain evidence="3">SP5</strain>
    </source>
</reference>
<gene>
    <name evidence="2" type="ORF">FRUB_06715</name>
</gene>
<comment type="caution">
    <text evidence="2">The sequence shown here is derived from an EMBL/GenBank/DDBJ whole genome shotgun (WGS) entry which is preliminary data.</text>
</comment>
<dbReference type="AlphaFoldDB" id="A0A225DME8"/>
<protein>
    <submittedName>
        <fullName evidence="2">Uncharacterized protein</fullName>
    </submittedName>
</protein>
<evidence type="ECO:0000313" key="2">
    <source>
        <dbReference type="EMBL" id="OWK37595.1"/>
    </source>
</evidence>
<evidence type="ECO:0000256" key="1">
    <source>
        <dbReference type="SAM" id="MobiDB-lite"/>
    </source>
</evidence>
<dbReference type="RefSeq" id="WP_088257478.1">
    <property type="nucleotide sequence ID" value="NZ_NIDE01000014.1"/>
</dbReference>
<dbReference type="EMBL" id="NIDE01000014">
    <property type="protein sequence ID" value="OWK37595.1"/>
    <property type="molecule type" value="Genomic_DNA"/>
</dbReference>
<name>A0A225DME8_9BACT</name>